<evidence type="ECO:0000256" key="1">
    <source>
        <dbReference type="SAM" id="SignalP"/>
    </source>
</evidence>
<dbReference type="PANTHER" id="PTHR41349">
    <property type="match status" value="1"/>
</dbReference>
<dbReference type="RefSeq" id="XP_056056220.1">
    <property type="nucleotide sequence ID" value="XM_056199366.1"/>
</dbReference>
<dbReference type="Proteomes" id="UP001144673">
    <property type="component" value="Chromosome 6"/>
</dbReference>
<feature type="domain" description="Endonuclease/exonuclease/phosphatase" evidence="2">
    <location>
        <begin position="246"/>
        <end position="512"/>
    </location>
</feature>
<sequence length="529" mass="59347">MRLSTWLPAFGVALIMPSAAIAAEGPIYTYTPPIHSIARPPEPKPLLTWEYNKKPATFRYNVTTASDTNWIGVFYSFGGVPVNGTKSMDPLTWDYAKGKEGEVRLNASKLGQGSYKAILMADDTYEAIAPPVSFNTAEKTNVRYYTYKMNLRPAREGEYWSFDASKMTNIEGDDENLYYLVYSSGDGWVHSTHTGILYGTPTKKSRRKTSLAVKVMGRNKLSYFMEAVVEVRGPDVPMVKELKVMSMNLWYGGTQVKDYHAKQVKVINQLNADIVGLQETDGIHALRLAHALGWWAYESWDASIISRYPIVEALDSTNKTAAVRIALDGDKQQVIVWGAHLGFQQYGPYGFCFEGKDNKTVMQQEDDSGRTAEAQELSDAIKPYINGSDTVPVLLTGDFNSPSHLDYTEATKDMHCGAGEMQWPSSWYPVQAGMKDSFREAHPDPVADPGYTWSPIFLNNPDYDDKPEPKDRIDFVYYAGAMRVKESVAYMIDDPPPKPEPKQKDNFWTSDHYAVVTTFEMLDKALGKS</sequence>
<gene>
    <name evidence="3" type="ORF">LMH87_001310</name>
</gene>
<dbReference type="Pfam" id="PF03372">
    <property type="entry name" value="Exo_endo_phos"/>
    <property type="match status" value="1"/>
</dbReference>
<dbReference type="KEGG" id="amus:LMH87_001310"/>
<evidence type="ECO:0000259" key="2">
    <source>
        <dbReference type="Pfam" id="PF03372"/>
    </source>
</evidence>
<dbReference type="Gene3D" id="3.60.10.10">
    <property type="entry name" value="Endonuclease/exonuclease/phosphatase"/>
    <property type="match status" value="1"/>
</dbReference>
<comment type="caution">
    <text evidence="3">The sequence shown here is derived from an EMBL/GenBank/DDBJ whole genome shotgun (WGS) entry which is preliminary data.</text>
</comment>
<dbReference type="GO" id="GO:0003824">
    <property type="term" value="F:catalytic activity"/>
    <property type="evidence" value="ECO:0007669"/>
    <property type="project" value="InterPro"/>
</dbReference>
<keyword evidence="1" id="KW-0732">Signal</keyword>
<accession>A0A9W8UPM6</accession>
<feature type="signal peptide" evidence="1">
    <location>
        <begin position="1"/>
        <end position="22"/>
    </location>
</feature>
<proteinExistence type="predicted"/>
<organism evidence="3 4">
    <name type="scientific">Akanthomyces muscarius</name>
    <name type="common">Entomopathogenic fungus</name>
    <name type="synonym">Lecanicillium muscarium</name>
    <dbReference type="NCBI Taxonomy" id="2231603"/>
    <lineage>
        <taxon>Eukaryota</taxon>
        <taxon>Fungi</taxon>
        <taxon>Dikarya</taxon>
        <taxon>Ascomycota</taxon>
        <taxon>Pezizomycotina</taxon>
        <taxon>Sordariomycetes</taxon>
        <taxon>Hypocreomycetidae</taxon>
        <taxon>Hypocreales</taxon>
        <taxon>Cordycipitaceae</taxon>
        <taxon>Akanthomyces</taxon>
    </lineage>
</organism>
<protein>
    <recommendedName>
        <fullName evidence="2">Endonuclease/exonuclease/phosphatase domain-containing protein</fullName>
    </recommendedName>
</protein>
<dbReference type="InterPro" id="IPR005135">
    <property type="entry name" value="Endo/exonuclease/phosphatase"/>
</dbReference>
<keyword evidence="4" id="KW-1185">Reference proteome</keyword>
<evidence type="ECO:0000313" key="4">
    <source>
        <dbReference type="Proteomes" id="UP001144673"/>
    </source>
</evidence>
<dbReference type="AlphaFoldDB" id="A0A9W8UPM6"/>
<evidence type="ECO:0000313" key="3">
    <source>
        <dbReference type="EMBL" id="KAJ4156096.1"/>
    </source>
</evidence>
<dbReference type="EMBL" id="JAJHUN010000007">
    <property type="protein sequence ID" value="KAJ4156096.1"/>
    <property type="molecule type" value="Genomic_DNA"/>
</dbReference>
<dbReference type="PANTHER" id="PTHR41349:SF1">
    <property type="entry name" value="PROTEIN CBG08683"/>
    <property type="match status" value="1"/>
</dbReference>
<feature type="chain" id="PRO_5040867891" description="Endonuclease/exonuclease/phosphatase domain-containing protein" evidence="1">
    <location>
        <begin position="23"/>
        <end position="529"/>
    </location>
</feature>
<reference evidence="3" key="1">
    <citation type="journal article" date="2023" name="Access Microbiol">
        <title>De-novo genome assembly for Akanthomyces muscarius, a biocontrol agent of insect agricultural pests.</title>
        <authorList>
            <person name="Erdos Z."/>
            <person name="Studholme D.J."/>
            <person name="Raymond B."/>
            <person name="Sharma M."/>
        </authorList>
    </citation>
    <scope>NUCLEOTIDE SEQUENCE</scope>
    <source>
        <strain evidence="3">Ve6</strain>
    </source>
</reference>
<dbReference type="SUPFAM" id="SSF56219">
    <property type="entry name" value="DNase I-like"/>
    <property type="match status" value="1"/>
</dbReference>
<dbReference type="GeneID" id="80888469"/>
<name>A0A9W8UPM6_AKAMU</name>
<dbReference type="InterPro" id="IPR036691">
    <property type="entry name" value="Endo/exonu/phosph_ase_sf"/>
</dbReference>